<accession>A0A4U3KWM6</accession>
<reference evidence="2 3" key="1">
    <citation type="submission" date="2019-05" db="EMBL/GenBank/DDBJ databases">
        <title>Panacibacter sp. strain 17mud1-8 Genome sequencing and assembly.</title>
        <authorList>
            <person name="Chhetri G."/>
        </authorList>
    </citation>
    <scope>NUCLEOTIDE SEQUENCE [LARGE SCALE GENOMIC DNA]</scope>
    <source>
        <strain evidence="2 3">17mud1-8</strain>
    </source>
</reference>
<organism evidence="2 3">
    <name type="scientific">Ilyomonas limi</name>
    <dbReference type="NCBI Taxonomy" id="2575867"/>
    <lineage>
        <taxon>Bacteria</taxon>
        <taxon>Pseudomonadati</taxon>
        <taxon>Bacteroidota</taxon>
        <taxon>Chitinophagia</taxon>
        <taxon>Chitinophagales</taxon>
        <taxon>Chitinophagaceae</taxon>
        <taxon>Ilyomonas</taxon>
    </lineage>
</organism>
<proteinExistence type="predicted"/>
<evidence type="ECO:0000313" key="2">
    <source>
        <dbReference type="EMBL" id="TKK66985.1"/>
    </source>
</evidence>
<keyword evidence="1" id="KW-0812">Transmembrane</keyword>
<protein>
    <recommendedName>
        <fullName evidence="4">DUF445 family protein</fullName>
    </recommendedName>
</protein>
<feature type="transmembrane region" description="Helical" evidence="1">
    <location>
        <begin position="6"/>
        <end position="29"/>
    </location>
</feature>
<dbReference type="EMBL" id="SZQL01000013">
    <property type="protein sequence ID" value="TKK66985.1"/>
    <property type="molecule type" value="Genomic_DNA"/>
</dbReference>
<name>A0A4U3KWM6_9BACT</name>
<dbReference type="AlphaFoldDB" id="A0A4U3KWM6"/>
<keyword evidence="1" id="KW-0472">Membrane</keyword>
<feature type="transmembrane region" description="Helical" evidence="1">
    <location>
        <begin position="160"/>
        <end position="178"/>
    </location>
</feature>
<dbReference type="RefSeq" id="WP_137262802.1">
    <property type="nucleotide sequence ID" value="NZ_SZQL01000013.1"/>
</dbReference>
<evidence type="ECO:0000256" key="1">
    <source>
        <dbReference type="SAM" id="Phobius"/>
    </source>
</evidence>
<dbReference type="OrthoDB" id="9787430at2"/>
<comment type="caution">
    <text evidence="2">The sequence shown here is derived from an EMBL/GenBank/DDBJ whole genome shotgun (WGS) entry which is preliminary data.</text>
</comment>
<keyword evidence="3" id="KW-1185">Reference proteome</keyword>
<keyword evidence="1" id="KW-1133">Transmembrane helix</keyword>
<evidence type="ECO:0008006" key="4">
    <source>
        <dbReference type="Google" id="ProtNLM"/>
    </source>
</evidence>
<sequence>MTNTLLYLLPIISAFTGWLISRLGISLFFKRLQAQQKTLAMQAGSYVAAGFSFDEIAAKLTSKEAIEKILPVAEEHIDHFLRVKLPAAMPMLTMFISDKLVADMKAIFMAELKELFPTIINQYLSNATSAIAIDKIVANRLEAIDINKVKYALRSELNKIAFFGALIGFVTGGIQIFLTRIA</sequence>
<evidence type="ECO:0000313" key="3">
    <source>
        <dbReference type="Proteomes" id="UP000305848"/>
    </source>
</evidence>
<dbReference type="Proteomes" id="UP000305848">
    <property type="component" value="Unassembled WGS sequence"/>
</dbReference>
<gene>
    <name evidence="2" type="ORF">FC093_15925</name>
</gene>